<dbReference type="Pfam" id="PF13650">
    <property type="entry name" value="Asp_protease_2"/>
    <property type="match status" value="1"/>
</dbReference>
<accession>A0AAN8G4V6</accession>
<proteinExistence type="predicted"/>
<evidence type="ECO:0000313" key="2">
    <source>
        <dbReference type="Proteomes" id="UP001331761"/>
    </source>
</evidence>
<dbReference type="SUPFAM" id="SSF50630">
    <property type="entry name" value="Acid proteases"/>
    <property type="match status" value="1"/>
</dbReference>
<dbReference type="InterPro" id="IPR021109">
    <property type="entry name" value="Peptidase_aspartic_dom_sf"/>
</dbReference>
<reference evidence="1 2" key="1">
    <citation type="submission" date="2019-10" db="EMBL/GenBank/DDBJ databases">
        <title>Assembly and Annotation for the nematode Trichostrongylus colubriformis.</title>
        <authorList>
            <person name="Martin J."/>
        </authorList>
    </citation>
    <scope>NUCLEOTIDE SEQUENCE [LARGE SCALE GENOMIC DNA]</scope>
    <source>
        <strain evidence="1">G859</strain>
        <tissue evidence="1">Whole worm</tissue>
    </source>
</reference>
<dbReference type="AlphaFoldDB" id="A0AAN8G4V6"/>
<dbReference type="CDD" id="cd00303">
    <property type="entry name" value="retropepsin_like"/>
    <property type="match status" value="1"/>
</dbReference>
<protein>
    <submittedName>
        <fullName evidence="1">Tas retrotransposon peptidase A16</fullName>
    </submittedName>
</protein>
<dbReference type="EMBL" id="WIXE01011353">
    <property type="protein sequence ID" value="KAK5976808.1"/>
    <property type="molecule type" value="Genomic_DNA"/>
</dbReference>
<gene>
    <name evidence="1" type="ORF">GCK32_019112</name>
</gene>
<sequence length="325" mass="36595">MEALFNAIEDVLSEEEMMNLYVSQTKKSFKSQENICMFCKGEHKPSFCTTYKTPSERAKYLRDQRLCQLCASPHHKSSECKRKNCFKCGGPHHSSSCFKTSPAASEVQGKPQQAQDMLLKKTDDRTKKNAKLTQKVNVVAGEEPVEESEAAILQVQSDQDVHSTTFLPIGEIQVVDNKKGNLRNVPVLLDTGAEISFINNTLAQELQLPTISETTLLLHTFGSEEVQRKKCRIVQVQVRDIEENYHELELVTHDVLTKPMRCARLLEEDVQFIESLNLPVTFGKKGKQTQPLILLGCDQADVYMGDKFLECKLAKKLKDGTSIGL</sequence>
<name>A0AAN8G4V6_TRICO</name>
<dbReference type="PANTHER" id="PTHR47331:SF5">
    <property type="entry name" value="RIBONUCLEASE H"/>
    <property type="match status" value="1"/>
</dbReference>
<keyword evidence="2" id="KW-1185">Reference proteome</keyword>
<organism evidence="1 2">
    <name type="scientific">Trichostrongylus colubriformis</name>
    <name type="common">Black scour worm</name>
    <dbReference type="NCBI Taxonomy" id="6319"/>
    <lineage>
        <taxon>Eukaryota</taxon>
        <taxon>Metazoa</taxon>
        <taxon>Ecdysozoa</taxon>
        <taxon>Nematoda</taxon>
        <taxon>Chromadorea</taxon>
        <taxon>Rhabditida</taxon>
        <taxon>Rhabditina</taxon>
        <taxon>Rhabditomorpha</taxon>
        <taxon>Strongyloidea</taxon>
        <taxon>Trichostrongylidae</taxon>
        <taxon>Trichostrongylus</taxon>
    </lineage>
</organism>
<dbReference type="Proteomes" id="UP001331761">
    <property type="component" value="Unassembled WGS sequence"/>
</dbReference>
<dbReference type="PANTHER" id="PTHR47331">
    <property type="entry name" value="PHD-TYPE DOMAIN-CONTAINING PROTEIN"/>
    <property type="match status" value="1"/>
</dbReference>
<comment type="caution">
    <text evidence="1">The sequence shown here is derived from an EMBL/GenBank/DDBJ whole genome shotgun (WGS) entry which is preliminary data.</text>
</comment>
<dbReference type="Gene3D" id="2.40.70.10">
    <property type="entry name" value="Acid Proteases"/>
    <property type="match status" value="1"/>
</dbReference>
<evidence type="ECO:0000313" key="1">
    <source>
        <dbReference type="EMBL" id="KAK5976808.1"/>
    </source>
</evidence>